<reference evidence="3" key="1">
    <citation type="submission" date="2017-09" db="EMBL/GenBank/DDBJ databases">
        <title>Complete genome sequence of Verrucomicrobial strain HZ-65, isolated from freshwater.</title>
        <authorList>
            <person name="Choi A."/>
        </authorList>
    </citation>
    <scope>NUCLEOTIDE SEQUENCE [LARGE SCALE GENOMIC DNA]</scope>
    <source>
        <strain evidence="3">HZ-65</strain>
    </source>
</reference>
<dbReference type="AlphaFoldDB" id="A0A290Q963"/>
<dbReference type="Proteomes" id="UP000217265">
    <property type="component" value="Chromosome"/>
</dbReference>
<evidence type="ECO:0000256" key="1">
    <source>
        <dbReference type="SAM" id="Coils"/>
    </source>
</evidence>
<dbReference type="EMBL" id="CP023344">
    <property type="protein sequence ID" value="ATC62786.1"/>
    <property type="molecule type" value="Genomic_DNA"/>
</dbReference>
<dbReference type="RefSeq" id="WP_096054421.1">
    <property type="nucleotide sequence ID" value="NZ_CP023344.1"/>
</dbReference>
<evidence type="ECO:0000313" key="4">
    <source>
        <dbReference type="Proteomes" id="UP000217265"/>
    </source>
</evidence>
<accession>A0A290Q963</accession>
<evidence type="ECO:0008006" key="5">
    <source>
        <dbReference type="Google" id="ProtNLM"/>
    </source>
</evidence>
<proteinExistence type="predicted"/>
<feature type="chain" id="PRO_5012764435" description="Porin" evidence="2">
    <location>
        <begin position="29"/>
        <end position="448"/>
    </location>
</feature>
<keyword evidence="4" id="KW-1185">Reference proteome</keyword>
<protein>
    <recommendedName>
        <fullName evidence="5">Porin</fullName>
    </recommendedName>
</protein>
<feature type="signal peptide" evidence="2">
    <location>
        <begin position="1"/>
        <end position="28"/>
    </location>
</feature>
<organism evidence="3 4">
    <name type="scientific">Nibricoccus aquaticus</name>
    <dbReference type="NCBI Taxonomy" id="2576891"/>
    <lineage>
        <taxon>Bacteria</taxon>
        <taxon>Pseudomonadati</taxon>
        <taxon>Verrucomicrobiota</taxon>
        <taxon>Opitutia</taxon>
        <taxon>Opitutales</taxon>
        <taxon>Opitutaceae</taxon>
        <taxon>Nibricoccus</taxon>
    </lineage>
</organism>
<feature type="coiled-coil region" evidence="1">
    <location>
        <begin position="29"/>
        <end position="63"/>
    </location>
</feature>
<dbReference type="InterPro" id="IPR023614">
    <property type="entry name" value="Porin_dom_sf"/>
</dbReference>
<dbReference type="Gene3D" id="2.40.160.10">
    <property type="entry name" value="Porin"/>
    <property type="match status" value="1"/>
</dbReference>
<dbReference type="KEGG" id="vbh:CMV30_01720"/>
<evidence type="ECO:0000256" key="2">
    <source>
        <dbReference type="SAM" id="SignalP"/>
    </source>
</evidence>
<name>A0A290Q963_9BACT</name>
<gene>
    <name evidence="3" type="ORF">CMV30_01720</name>
</gene>
<keyword evidence="1" id="KW-0175">Coiled coil</keyword>
<evidence type="ECO:0000313" key="3">
    <source>
        <dbReference type="EMBL" id="ATC62786.1"/>
    </source>
</evidence>
<sequence length="448" mass="49041">MPRLVLHRSFTRLVSAACLLAAATSGEAAVSVEDQLRELAEQNRQLMEQLKTQQKTIDELRTRMDAADGVSARRETQLLEIKEQVAENAGSPAASAVRSEGGGQKVILSGVAGLAFFDSGSQGQFPNAEFRVDEAKLFLEAPVWTDTYFLAEIDLTLREQDTIALGEVYMDFERAGRAFGLGRELNVRVGRINLPFGEEYLVRDAINNPLISHSLADVWGVDEGVALYGEKGKWSYVLAVQNGGRALARDFDKDKSVTARVSYDPLAWLHVSASALRTGDLSVAGDGISEVWFADGVFVPIGGPTTTVFSGKLYELNATGRWKSGHLNVALGRGEYSDDDRAADNSRRMSYGSVELMQTFVDGFFGAARYSWIDAKKGYPLSGHGDRGRYLFSGALTDELRRLGLGVGYRFGEPLVIKAEYMMEDGSLLNGTKRDNEDLFAAEIGLKF</sequence>
<keyword evidence="2" id="KW-0732">Signal</keyword>
<dbReference type="OrthoDB" id="9775763at2"/>
<dbReference type="SUPFAM" id="SSF56935">
    <property type="entry name" value="Porins"/>
    <property type="match status" value="1"/>
</dbReference>